<protein>
    <submittedName>
        <fullName evidence="4">Phage major capsid protein, HK97 family</fullName>
    </submittedName>
</protein>
<dbReference type="NCBIfam" id="TIGR01554">
    <property type="entry name" value="major_cap_HK97"/>
    <property type="match status" value="1"/>
</dbReference>
<dbReference type="InterPro" id="IPR054612">
    <property type="entry name" value="Phage_capsid-like_C"/>
</dbReference>
<gene>
    <name evidence="4" type="ordered locus">Meso_1895</name>
</gene>
<dbReference type="Gene3D" id="3.30.2400.10">
    <property type="entry name" value="Major capsid protein gp5"/>
    <property type="match status" value="1"/>
</dbReference>
<dbReference type="SUPFAM" id="SSF56563">
    <property type="entry name" value="Major capsid protein gp5"/>
    <property type="match status" value="1"/>
</dbReference>
<sequence>MTKHMKIETRSEPLEIRSDENTDPVAAATAAVEELRSASEQFRTSQAEALRAANDRIAALETRLSRPNVQTEQRNEPSIEQRAFNNFLRFGNTNLSADEQRALTVSTDAAGGFLVPDNFVAEMLRNVVQFSPVRQYARVMNVAGANVRMPKRTGTMTAAWVAETGDRASTQPAYGEVELTPFEAACYVDISNQLLEDSAFNLESELAFDAAEEFGRLESVAFVAGDGTGKPKGILADTGIATVVSGNASTLGTAPADKLIDLLYKLAPAYRRNATWALNSTTLALVRKLKDSQGNFLWQPGIANGQPETILGRPVAEMPDMPDVTADALPILIGDFQQGYRIVDRVSLAVLRDPYTMASKGQTRFHMRRRVGGGVVKAEAFKALKIAAS</sequence>
<accession>Q11H37</accession>
<dbReference type="eggNOG" id="COG4653">
    <property type="taxonomic scope" value="Bacteria"/>
</dbReference>
<dbReference type="KEGG" id="mes:Meso_1895"/>
<comment type="subcellular location">
    <subcellularLocation>
        <location evidence="1">Virion</location>
    </subcellularLocation>
</comment>
<dbReference type="EMBL" id="CP000390">
    <property type="protein sequence ID" value="ABG63288.1"/>
    <property type="molecule type" value="Genomic_DNA"/>
</dbReference>
<dbReference type="AlphaFoldDB" id="Q11H37"/>
<dbReference type="STRING" id="266779.Meso_1895"/>
<evidence type="ECO:0000259" key="3">
    <source>
        <dbReference type="Pfam" id="PF05065"/>
    </source>
</evidence>
<reference evidence="4" key="1">
    <citation type="submission" date="2006-06" db="EMBL/GenBank/DDBJ databases">
        <title>Complete sequence of chromosome of Chelativorans sp. BNC1.</title>
        <authorList>
            <consortium name="US DOE Joint Genome Institute"/>
            <person name="Copeland A."/>
            <person name="Lucas S."/>
            <person name="Lapidus A."/>
            <person name="Barry K."/>
            <person name="Detter J.C."/>
            <person name="Glavina del Rio T."/>
            <person name="Hammon N."/>
            <person name="Israni S."/>
            <person name="Dalin E."/>
            <person name="Tice H."/>
            <person name="Pitluck S."/>
            <person name="Chertkov O."/>
            <person name="Brettin T."/>
            <person name="Bruce D."/>
            <person name="Han C."/>
            <person name="Tapia R."/>
            <person name="Gilna P."/>
            <person name="Schmutz J."/>
            <person name="Larimer F."/>
            <person name="Land M."/>
            <person name="Hauser L."/>
            <person name="Kyrpides N."/>
            <person name="Mikhailova N."/>
            <person name="Richardson P."/>
        </authorList>
    </citation>
    <scope>NUCLEOTIDE SEQUENCE</scope>
    <source>
        <strain evidence="4">BNC1</strain>
    </source>
</reference>
<organism evidence="4">
    <name type="scientific">Chelativorans sp. (strain BNC1)</name>
    <dbReference type="NCBI Taxonomy" id="266779"/>
    <lineage>
        <taxon>Bacteria</taxon>
        <taxon>Pseudomonadati</taxon>
        <taxon>Pseudomonadota</taxon>
        <taxon>Alphaproteobacteria</taxon>
        <taxon>Hyphomicrobiales</taxon>
        <taxon>Phyllobacteriaceae</taxon>
        <taxon>Chelativorans</taxon>
    </lineage>
</organism>
<dbReference type="InterPro" id="IPR024455">
    <property type="entry name" value="Phage_capsid"/>
</dbReference>
<feature type="region of interest" description="Disordered" evidence="2">
    <location>
        <begin position="1"/>
        <end position="23"/>
    </location>
</feature>
<evidence type="ECO:0000256" key="2">
    <source>
        <dbReference type="SAM" id="MobiDB-lite"/>
    </source>
</evidence>
<dbReference type="Pfam" id="PF05065">
    <property type="entry name" value="Phage_capsid"/>
    <property type="match status" value="1"/>
</dbReference>
<dbReference type="Gene3D" id="3.30.2320.10">
    <property type="entry name" value="hypothetical protein PF0899 domain"/>
    <property type="match status" value="1"/>
</dbReference>
<dbReference type="OrthoDB" id="9786516at2"/>
<dbReference type="HOGENOM" id="CLU_041417_0_0_5"/>
<evidence type="ECO:0000313" key="4">
    <source>
        <dbReference type="EMBL" id="ABG63288.1"/>
    </source>
</evidence>
<name>Q11H37_CHESB</name>
<evidence type="ECO:0000256" key="1">
    <source>
        <dbReference type="ARBA" id="ARBA00004328"/>
    </source>
</evidence>
<feature type="compositionally biased region" description="Basic and acidic residues" evidence="2">
    <location>
        <begin position="1"/>
        <end position="20"/>
    </location>
</feature>
<proteinExistence type="predicted"/>
<feature type="domain" description="Phage capsid-like C-terminal" evidence="3">
    <location>
        <begin position="111"/>
        <end position="385"/>
    </location>
</feature>